<comment type="caution">
    <text evidence="1">The sequence shown here is derived from an EMBL/GenBank/DDBJ whole genome shotgun (WGS) entry which is preliminary data.</text>
</comment>
<proteinExistence type="predicted"/>
<evidence type="ECO:0000313" key="2">
    <source>
        <dbReference type="Proteomes" id="UP000240010"/>
    </source>
</evidence>
<name>A0A2S6HEV1_9GAMM</name>
<evidence type="ECO:0000313" key="1">
    <source>
        <dbReference type="EMBL" id="PPK75923.1"/>
    </source>
</evidence>
<protein>
    <submittedName>
        <fullName evidence="1">Uncharacterized protein</fullName>
    </submittedName>
</protein>
<dbReference type="Proteomes" id="UP000240010">
    <property type="component" value="Unassembled WGS sequence"/>
</dbReference>
<dbReference type="AlphaFoldDB" id="A0A2S6HEV1"/>
<dbReference type="EMBL" id="PTIZ01000004">
    <property type="protein sequence ID" value="PPK75923.1"/>
    <property type="molecule type" value="Genomic_DNA"/>
</dbReference>
<sequence length="443" mass="50118">MDLFAPTLQTIPDFNFFSRHASGSGSINRRIVLHEKIMSSIKKLDLKPISKTLITEFGNDGVVLKATHSYQLISAAFGLWAHELTQKYDIPFDTYGHETFPGAQPQFNERFLIERVTQLCQLDEWKAQHMTQVVLDVLKRAKLRINGIKILFISANEDHRISIFKALKNPIFPPIHASVAIANGDLPPIPATNLRDRVQMVGPKNMMGGTLHNLVARAKSYLWIFPPADLKEAAYAYADRIITEGPQPTAELGLGFCVVQPFKLSADEAQRYTIITPILDYRKNRRSPWDVTMLSSSKLESLTPRPWFSDIMERGDDNIYELKVCPNCLALYSDDLPELKRSCSCIGSDVADIHTILNDWRAAGRFEITTIQMLECLKGEYQVNRDTPVNESKNAAFGRFLRKNEATFGIRHLTEESAKDKNGRKTTTAKWIIGRKPIQVLLS</sequence>
<reference evidence="1 2" key="1">
    <citation type="submission" date="2018-02" db="EMBL/GenBank/DDBJ databases">
        <title>Subsurface microbial communities from deep shales in Ohio and West Virginia, USA.</title>
        <authorList>
            <person name="Wrighton K."/>
        </authorList>
    </citation>
    <scope>NUCLEOTIDE SEQUENCE [LARGE SCALE GENOMIC DNA]</scope>
    <source>
        <strain evidence="1 2">OWC-DMM</strain>
    </source>
</reference>
<accession>A0A2S6HEV1</accession>
<gene>
    <name evidence="1" type="ORF">B0F87_10410</name>
</gene>
<organism evidence="1 2">
    <name type="scientific">Methylobacter tundripaludum</name>
    <dbReference type="NCBI Taxonomy" id="173365"/>
    <lineage>
        <taxon>Bacteria</taxon>
        <taxon>Pseudomonadati</taxon>
        <taxon>Pseudomonadota</taxon>
        <taxon>Gammaproteobacteria</taxon>
        <taxon>Methylococcales</taxon>
        <taxon>Methylococcaceae</taxon>
        <taxon>Methylobacter</taxon>
    </lineage>
</organism>